<dbReference type="GO" id="GO:0005634">
    <property type="term" value="C:nucleus"/>
    <property type="evidence" value="ECO:0007669"/>
    <property type="project" value="UniProtKB-SubCell"/>
</dbReference>
<dbReference type="Pfam" id="PF08600">
    <property type="entry name" value="NuBaID_C"/>
    <property type="match status" value="1"/>
</dbReference>
<evidence type="ECO:0000259" key="7">
    <source>
        <dbReference type="Pfam" id="PF07967"/>
    </source>
</evidence>
<dbReference type="Pfam" id="PF07967">
    <property type="entry name" value="zf-C3HC"/>
    <property type="match status" value="1"/>
</dbReference>
<reference evidence="9 10" key="1">
    <citation type="submission" date="2014-04" db="EMBL/GenBank/DDBJ databases">
        <authorList>
            <consortium name="DOE Joint Genome Institute"/>
            <person name="Kuo A."/>
            <person name="Zuccaro A."/>
            <person name="Kohler A."/>
            <person name="Nagy L.G."/>
            <person name="Floudas D."/>
            <person name="Copeland A."/>
            <person name="Barry K.W."/>
            <person name="Cichocki N."/>
            <person name="Veneault-Fourrey C."/>
            <person name="LaButti K."/>
            <person name="Lindquist E.A."/>
            <person name="Lipzen A."/>
            <person name="Lundell T."/>
            <person name="Morin E."/>
            <person name="Murat C."/>
            <person name="Sun H."/>
            <person name="Tunlid A."/>
            <person name="Henrissat B."/>
            <person name="Grigoriev I.V."/>
            <person name="Hibbett D.S."/>
            <person name="Martin F."/>
            <person name="Nordberg H.P."/>
            <person name="Cantor M.N."/>
            <person name="Hua S.X."/>
        </authorList>
    </citation>
    <scope>NUCLEOTIDE SEQUENCE [LARGE SCALE GENOMIC DNA]</scope>
    <source>
        <strain evidence="9 10">MAFF 305830</strain>
    </source>
</reference>
<dbReference type="PANTHER" id="PTHR15835:SF6">
    <property type="entry name" value="ZINC FINGER C3HC-TYPE PROTEIN 1"/>
    <property type="match status" value="1"/>
</dbReference>
<feature type="domain" description="NuBaID C-terminal" evidence="8">
    <location>
        <begin position="286"/>
        <end position="424"/>
    </location>
</feature>
<accession>A0A0C3BNY0</accession>
<evidence type="ECO:0000256" key="6">
    <source>
        <dbReference type="SAM" id="MobiDB-lite"/>
    </source>
</evidence>
<comment type="subcellular location">
    <subcellularLocation>
        <location evidence="1">Nucleus</location>
    </subcellularLocation>
</comment>
<evidence type="ECO:0000259" key="8">
    <source>
        <dbReference type="Pfam" id="PF08600"/>
    </source>
</evidence>
<dbReference type="STRING" id="933852.A0A0C3BNY0"/>
<organism evidence="9 10">
    <name type="scientific">Serendipita vermifera MAFF 305830</name>
    <dbReference type="NCBI Taxonomy" id="933852"/>
    <lineage>
        <taxon>Eukaryota</taxon>
        <taxon>Fungi</taxon>
        <taxon>Dikarya</taxon>
        <taxon>Basidiomycota</taxon>
        <taxon>Agaricomycotina</taxon>
        <taxon>Agaricomycetes</taxon>
        <taxon>Sebacinales</taxon>
        <taxon>Serendipitaceae</taxon>
        <taxon>Serendipita</taxon>
    </lineage>
</organism>
<sequence length="493" mass="53239">MSSPPRMETAPEPSQPVLSAPSTSTINKRKYEEAITLLDEAAGTRALPALELPPPPKRARISLYSTLAKYGIGTTVDHKSSSMSNLQNVLKRVKGGTDANVEAEDPAKKYATYDPDSRADFLARLQTFKLVTYSSKPSQIDAVAAARCGWFNEGKEQLTCKTCKVTWTMPPRPMSNKEELASLVSQQQAMLVDQHSTSCPWKVRQSEETIYAMPIPSPSSLLTSILQKASRLQPSLDGISVKHPLTAHQTSILVSAVGAAQSDAIRKAAAGVDKPMELSFLPDETATIVAFFGWDRHTASTSRLSASSTPNASLSRISSGLATPRASASDKIMISCQLCQRQVGLWSFSTASKDSTLSTPGLSKTPTGRQFDVLREHRPHCPFVVKTTYLPAISLPSKDPEAATTAEPLPFVEGWKALMSVVSRAQSRRAAGNLNPFGGAHGSLPTTPRSENMPLDTQEEDVPSDQVSEIVRDVKSRHGGGRDLLRFVKGLLG</sequence>
<name>A0A0C3BNY0_SERVB</name>
<keyword evidence="3" id="KW-0863">Zinc-finger</keyword>
<feature type="region of interest" description="Disordered" evidence="6">
    <location>
        <begin position="432"/>
        <end position="466"/>
    </location>
</feature>
<dbReference type="InterPro" id="IPR012935">
    <property type="entry name" value="NuBaID_N"/>
</dbReference>
<evidence type="ECO:0000256" key="3">
    <source>
        <dbReference type="ARBA" id="ARBA00022771"/>
    </source>
</evidence>
<gene>
    <name evidence="9" type="ORF">M408DRAFT_19481</name>
</gene>
<protein>
    <recommendedName>
        <fullName evidence="11">C3HC-type domain-containing protein</fullName>
    </recommendedName>
</protein>
<evidence type="ECO:0000256" key="5">
    <source>
        <dbReference type="ARBA" id="ARBA00023242"/>
    </source>
</evidence>
<dbReference type="GO" id="GO:0008270">
    <property type="term" value="F:zinc ion binding"/>
    <property type="evidence" value="ECO:0007669"/>
    <property type="project" value="UniProtKB-KW"/>
</dbReference>
<feature type="compositionally biased region" description="Polar residues" evidence="6">
    <location>
        <begin position="16"/>
        <end position="25"/>
    </location>
</feature>
<dbReference type="PANTHER" id="PTHR15835">
    <property type="entry name" value="NUCLEAR-INTERACTING PARTNER OF ALK"/>
    <property type="match status" value="1"/>
</dbReference>
<keyword evidence="5" id="KW-0539">Nucleus</keyword>
<dbReference type="EMBL" id="KN824278">
    <property type="protein sequence ID" value="KIM33131.1"/>
    <property type="molecule type" value="Genomic_DNA"/>
</dbReference>
<evidence type="ECO:0000256" key="2">
    <source>
        <dbReference type="ARBA" id="ARBA00022723"/>
    </source>
</evidence>
<proteinExistence type="predicted"/>
<evidence type="ECO:0000313" key="9">
    <source>
        <dbReference type="EMBL" id="KIM33131.1"/>
    </source>
</evidence>
<dbReference type="Proteomes" id="UP000054097">
    <property type="component" value="Unassembled WGS sequence"/>
</dbReference>
<dbReference type="InterPro" id="IPR013909">
    <property type="entry name" value="NuBaID_C"/>
</dbReference>
<evidence type="ECO:0000313" key="10">
    <source>
        <dbReference type="Proteomes" id="UP000054097"/>
    </source>
</evidence>
<feature type="domain" description="C3HC-type" evidence="7">
    <location>
        <begin position="116"/>
        <end position="233"/>
    </location>
</feature>
<dbReference type="HOGENOM" id="CLU_024082_0_0_1"/>
<reference evidence="10" key="2">
    <citation type="submission" date="2015-01" db="EMBL/GenBank/DDBJ databases">
        <title>Evolutionary Origins and Diversification of the Mycorrhizal Mutualists.</title>
        <authorList>
            <consortium name="DOE Joint Genome Institute"/>
            <consortium name="Mycorrhizal Genomics Consortium"/>
            <person name="Kohler A."/>
            <person name="Kuo A."/>
            <person name="Nagy L.G."/>
            <person name="Floudas D."/>
            <person name="Copeland A."/>
            <person name="Barry K.W."/>
            <person name="Cichocki N."/>
            <person name="Veneault-Fourrey C."/>
            <person name="LaButti K."/>
            <person name="Lindquist E.A."/>
            <person name="Lipzen A."/>
            <person name="Lundell T."/>
            <person name="Morin E."/>
            <person name="Murat C."/>
            <person name="Riley R."/>
            <person name="Ohm R."/>
            <person name="Sun H."/>
            <person name="Tunlid A."/>
            <person name="Henrissat B."/>
            <person name="Grigoriev I.V."/>
            <person name="Hibbett D.S."/>
            <person name="Martin F."/>
        </authorList>
    </citation>
    <scope>NUCLEOTIDE SEQUENCE [LARGE SCALE GENOMIC DNA]</scope>
    <source>
        <strain evidence="10">MAFF 305830</strain>
    </source>
</reference>
<feature type="region of interest" description="Disordered" evidence="6">
    <location>
        <begin position="1"/>
        <end position="25"/>
    </location>
</feature>
<keyword evidence="10" id="KW-1185">Reference proteome</keyword>
<keyword evidence="4" id="KW-0862">Zinc</keyword>
<keyword evidence="2" id="KW-0479">Metal-binding</keyword>
<dbReference type="AlphaFoldDB" id="A0A0C3BNY0"/>
<evidence type="ECO:0008006" key="11">
    <source>
        <dbReference type="Google" id="ProtNLM"/>
    </source>
</evidence>
<evidence type="ECO:0000256" key="1">
    <source>
        <dbReference type="ARBA" id="ARBA00004123"/>
    </source>
</evidence>
<dbReference type="OrthoDB" id="2592092at2759"/>
<evidence type="ECO:0000256" key="4">
    <source>
        <dbReference type="ARBA" id="ARBA00022833"/>
    </source>
</evidence>